<dbReference type="OrthoDB" id="6420171at2759"/>
<sequence length="144" mass="15447">MQIAAVVFGLITAILINKGHAIDCHQCQAIVSDTCLDPYDPVENEGNLGSCDDDYVCTKFTTVQQLRDSGYMDGWVRNSVVVTRSCEAANNLPEGCIKFQGANSFTIKCRCGSSGCNSAASLLPGAFAVLILGFASLWLCIERL</sequence>
<keyword evidence="1 4" id="KW-0732">Signal</keyword>
<evidence type="ECO:0008006" key="7">
    <source>
        <dbReference type="Google" id="ProtNLM"/>
    </source>
</evidence>
<evidence type="ECO:0000313" key="6">
    <source>
        <dbReference type="Proteomes" id="UP000245119"/>
    </source>
</evidence>
<gene>
    <name evidence="5" type="ORF">C0Q70_05145</name>
</gene>
<dbReference type="GO" id="GO:0032222">
    <property type="term" value="P:regulation of synaptic transmission, cholinergic"/>
    <property type="evidence" value="ECO:0007669"/>
    <property type="project" value="InterPro"/>
</dbReference>
<feature type="transmembrane region" description="Helical" evidence="3">
    <location>
        <begin position="119"/>
        <end position="141"/>
    </location>
</feature>
<evidence type="ECO:0000313" key="5">
    <source>
        <dbReference type="EMBL" id="PVD33883.1"/>
    </source>
</evidence>
<feature type="signal peptide" evidence="4">
    <location>
        <begin position="1"/>
        <end position="21"/>
    </location>
</feature>
<evidence type="ECO:0000256" key="1">
    <source>
        <dbReference type="ARBA" id="ARBA00022729"/>
    </source>
</evidence>
<reference evidence="5 6" key="1">
    <citation type="submission" date="2018-04" db="EMBL/GenBank/DDBJ databases">
        <title>The genome of golden apple snail Pomacea canaliculata provides insight into stress tolerance and invasive adaptation.</title>
        <authorList>
            <person name="Liu C."/>
            <person name="Liu B."/>
            <person name="Ren Y."/>
            <person name="Zhang Y."/>
            <person name="Wang H."/>
            <person name="Li S."/>
            <person name="Jiang F."/>
            <person name="Yin L."/>
            <person name="Zhang G."/>
            <person name="Qian W."/>
            <person name="Fan W."/>
        </authorList>
    </citation>
    <scope>NUCLEOTIDE SEQUENCE [LARGE SCALE GENOMIC DNA]</scope>
    <source>
        <strain evidence="5">SZHN2017</strain>
        <tissue evidence="5">Muscle</tissue>
    </source>
</reference>
<keyword evidence="3" id="KW-0472">Membrane</keyword>
<dbReference type="Pfam" id="PF17064">
    <property type="entry name" value="QVR"/>
    <property type="match status" value="1"/>
</dbReference>
<protein>
    <recommendedName>
        <fullName evidence="7">Protein quiver</fullName>
    </recommendedName>
</protein>
<dbReference type="AlphaFoldDB" id="A0A2T7PKC7"/>
<proteinExistence type="predicted"/>
<name>A0A2T7PKC7_POMCA</name>
<dbReference type="InterPro" id="IPR031424">
    <property type="entry name" value="QVR-like"/>
</dbReference>
<keyword evidence="2" id="KW-0325">Glycoprotein</keyword>
<dbReference type="EMBL" id="PZQS01000003">
    <property type="protein sequence ID" value="PVD33883.1"/>
    <property type="molecule type" value="Genomic_DNA"/>
</dbReference>
<evidence type="ECO:0000256" key="3">
    <source>
        <dbReference type="SAM" id="Phobius"/>
    </source>
</evidence>
<dbReference type="PANTHER" id="PTHR33562">
    <property type="entry name" value="ATILLA, ISOFORM B-RELATED-RELATED"/>
    <property type="match status" value="1"/>
</dbReference>
<comment type="caution">
    <text evidence="5">The sequence shown here is derived from an EMBL/GenBank/DDBJ whole genome shotgun (WGS) entry which is preliminary data.</text>
</comment>
<keyword evidence="6" id="KW-1185">Reference proteome</keyword>
<dbReference type="InterPro" id="IPR050975">
    <property type="entry name" value="Sleep_regulator"/>
</dbReference>
<organism evidence="5 6">
    <name type="scientific">Pomacea canaliculata</name>
    <name type="common">Golden apple snail</name>
    <dbReference type="NCBI Taxonomy" id="400727"/>
    <lineage>
        <taxon>Eukaryota</taxon>
        <taxon>Metazoa</taxon>
        <taxon>Spiralia</taxon>
        <taxon>Lophotrochozoa</taxon>
        <taxon>Mollusca</taxon>
        <taxon>Gastropoda</taxon>
        <taxon>Caenogastropoda</taxon>
        <taxon>Architaenioglossa</taxon>
        <taxon>Ampullarioidea</taxon>
        <taxon>Ampullariidae</taxon>
        <taxon>Pomacea</taxon>
    </lineage>
</organism>
<accession>A0A2T7PKC7</accession>
<keyword evidence="3" id="KW-0812">Transmembrane</keyword>
<dbReference type="OMA" id="IDCHQCA"/>
<evidence type="ECO:0000256" key="2">
    <source>
        <dbReference type="ARBA" id="ARBA00023180"/>
    </source>
</evidence>
<keyword evidence="3" id="KW-1133">Transmembrane helix</keyword>
<feature type="chain" id="PRO_5015446504" description="Protein quiver" evidence="4">
    <location>
        <begin position="22"/>
        <end position="144"/>
    </location>
</feature>
<dbReference type="GO" id="GO:0030431">
    <property type="term" value="P:sleep"/>
    <property type="evidence" value="ECO:0007669"/>
    <property type="project" value="InterPro"/>
</dbReference>
<evidence type="ECO:0000256" key="4">
    <source>
        <dbReference type="SAM" id="SignalP"/>
    </source>
</evidence>
<dbReference type="Proteomes" id="UP000245119">
    <property type="component" value="Linkage Group LG3"/>
</dbReference>